<dbReference type="Gene3D" id="1.10.620.20">
    <property type="entry name" value="Ribonucleotide Reductase, subunit A"/>
    <property type="match status" value="1"/>
</dbReference>
<evidence type="ECO:0000313" key="3">
    <source>
        <dbReference type="EMBL" id="QDV73762.1"/>
    </source>
</evidence>
<organism evidence="3 4">
    <name type="scientific">Botrimarina mediterranea</name>
    <dbReference type="NCBI Taxonomy" id="2528022"/>
    <lineage>
        <taxon>Bacteria</taxon>
        <taxon>Pseudomonadati</taxon>
        <taxon>Planctomycetota</taxon>
        <taxon>Planctomycetia</taxon>
        <taxon>Pirellulales</taxon>
        <taxon>Lacipirellulaceae</taxon>
        <taxon>Botrimarina</taxon>
    </lineage>
</organism>
<evidence type="ECO:0000259" key="2">
    <source>
        <dbReference type="SMART" id="SM00746"/>
    </source>
</evidence>
<dbReference type="InterPro" id="IPR009078">
    <property type="entry name" value="Ferritin-like_SF"/>
</dbReference>
<dbReference type="Proteomes" id="UP000316426">
    <property type="component" value="Chromosome"/>
</dbReference>
<evidence type="ECO:0000256" key="1">
    <source>
        <dbReference type="SAM" id="MobiDB-lite"/>
    </source>
</evidence>
<dbReference type="InterPro" id="IPR011017">
    <property type="entry name" value="TRASH_dom"/>
</dbReference>
<sequence length="219" mass="25307">MDAMDRFKREVDRRLSKATEREGDEKTQLALEMAVLAARHEEYDVLASKLIEKTLLPRVLALASRFENAEVQHVEGRCLVSCRFRHSARFPATVELQMGVTPDERIEKVVVYYDLSILPIFMKFQKHDQVIWDLDDVDEEAFTSWVESHLVSFLETYLRIEEVDQYQQGSLCTDPVCGMRIRKSAAAATANYDGATFYFCVEGCRDTFVSDPKRYVDTR</sequence>
<dbReference type="AlphaFoldDB" id="A0A518K7J3"/>
<dbReference type="EMBL" id="CP036349">
    <property type="protein sequence ID" value="QDV73762.1"/>
    <property type="molecule type" value="Genomic_DNA"/>
</dbReference>
<accession>A0A518K7J3</accession>
<feature type="domain" description="TRASH" evidence="2">
    <location>
        <begin position="174"/>
        <end position="212"/>
    </location>
</feature>
<dbReference type="SUPFAM" id="SSF47240">
    <property type="entry name" value="Ferritin-like"/>
    <property type="match status" value="1"/>
</dbReference>
<dbReference type="Pfam" id="PF04945">
    <property type="entry name" value="YHS"/>
    <property type="match status" value="1"/>
</dbReference>
<dbReference type="InterPro" id="IPR007029">
    <property type="entry name" value="YHS_dom"/>
</dbReference>
<reference evidence="3 4" key="1">
    <citation type="submission" date="2019-02" db="EMBL/GenBank/DDBJ databases">
        <title>Deep-cultivation of Planctomycetes and their phenomic and genomic characterization uncovers novel biology.</title>
        <authorList>
            <person name="Wiegand S."/>
            <person name="Jogler M."/>
            <person name="Boedeker C."/>
            <person name="Pinto D."/>
            <person name="Vollmers J."/>
            <person name="Rivas-Marin E."/>
            <person name="Kohn T."/>
            <person name="Peeters S.H."/>
            <person name="Heuer A."/>
            <person name="Rast P."/>
            <person name="Oberbeckmann S."/>
            <person name="Bunk B."/>
            <person name="Jeske O."/>
            <person name="Meyerdierks A."/>
            <person name="Storesund J.E."/>
            <person name="Kallscheuer N."/>
            <person name="Luecker S."/>
            <person name="Lage O.M."/>
            <person name="Pohl T."/>
            <person name="Merkel B.J."/>
            <person name="Hornburger P."/>
            <person name="Mueller R.-W."/>
            <person name="Bruemmer F."/>
            <person name="Labrenz M."/>
            <person name="Spormann A.M."/>
            <person name="Op den Camp H."/>
            <person name="Overmann J."/>
            <person name="Amann R."/>
            <person name="Jetten M.S.M."/>
            <person name="Mascher T."/>
            <person name="Medema M.H."/>
            <person name="Devos D.P."/>
            <person name="Kaster A.-K."/>
            <person name="Ovreas L."/>
            <person name="Rohde M."/>
            <person name="Galperin M.Y."/>
            <person name="Jogler C."/>
        </authorList>
    </citation>
    <scope>NUCLEOTIDE SEQUENCE [LARGE SCALE GENOMIC DNA]</scope>
    <source>
        <strain evidence="3 4">Spa11</strain>
    </source>
</reference>
<dbReference type="KEGG" id="bmei:Spa11_19610"/>
<evidence type="ECO:0000313" key="4">
    <source>
        <dbReference type="Proteomes" id="UP000316426"/>
    </source>
</evidence>
<keyword evidence="4" id="KW-1185">Reference proteome</keyword>
<gene>
    <name evidence="3" type="ORF">Spa11_19610</name>
</gene>
<protein>
    <submittedName>
        <fullName evidence="3">YHS domain protein</fullName>
    </submittedName>
</protein>
<proteinExistence type="predicted"/>
<name>A0A518K7J3_9BACT</name>
<dbReference type="SMART" id="SM00746">
    <property type="entry name" value="TRASH"/>
    <property type="match status" value="1"/>
</dbReference>
<dbReference type="RefSeq" id="WP_197529864.1">
    <property type="nucleotide sequence ID" value="NZ_CP036349.1"/>
</dbReference>
<dbReference type="InterPro" id="IPR012348">
    <property type="entry name" value="RNR-like"/>
</dbReference>
<dbReference type="GO" id="GO:0016491">
    <property type="term" value="F:oxidoreductase activity"/>
    <property type="evidence" value="ECO:0007669"/>
    <property type="project" value="InterPro"/>
</dbReference>
<feature type="region of interest" description="Disordered" evidence="1">
    <location>
        <begin position="1"/>
        <end position="22"/>
    </location>
</feature>